<sequence length="375" mass="40143">MVAMKKSFVIALCNVVVVLHFVGSSTVVQACTPSDRAALLEFRAKLKEPYIGVFDTWKGQYCCNGWYGVSCDPNTHRVAGITLRGESEDPIFQRAKRSGLMIGSISPAICKLTSLSTIIIADWKGISGGIPNCITNLLFLRVVDLVGNRISGVIPANIGRLQRLKVLNFADNQISGGIPTSITRLTSLSHLDLRNNNVTGVIPVDIGRLKMLSRLLLTGNKISGQIPESLTRIYRLGDLELAMNRITGPIPASLGKMSVLATLNLDGNLVSGEIPGTLMTSSISNLNLSGNLIVGQIPNTFGPRSYFTVLDLSKNRLKGPIPASITAASFIGHLDVSHNHLCGKIPAGSPFDRLDATSFAYNDCLCGKPLGNCGK</sequence>
<dbReference type="PANTHER" id="PTHR48060">
    <property type="entry name" value="DNA DAMAGE-REPAIR/TOLERATION PROTEIN DRT100"/>
    <property type="match status" value="1"/>
</dbReference>
<dbReference type="PANTHER" id="PTHR48060:SF1">
    <property type="entry name" value="LEUCINE-RICH REPEAT (LRR) FAMILY PROTEIN"/>
    <property type="match status" value="1"/>
</dbReference>
<dbReference type="GO" id="GO:0016020">
    <property type="term" value="C:membrane"/>
    <property type="evidence" value="ECO:0007669"/>
    <property type="project" value="UniProtKB-SubCell"/>
</dbReference>
<dbReference type="AlphaFoldDB" id="A0A565CKN5"/>
<evidence type="ECO:0000256" key="6">
    <source>
        <dbReference type="ARBA" id="ARBA00022737"/>
    </source>
</evidence>
<evidence type="ECO:0000256" key="7">
    <source>
        <dbReference type="ARBA" id="ARBA00022989"/>
    </source>
</evidence>
<keyword evidence="4" id="KW-0812">Transmembrane</keyword>
<feature type="domain" description="Leucine-rich repeat-containing N-terminal plant-type" evidence="12">
    <location>
        <begin position="33"/>
        <end position="72"/>
    </location>
</feature>
<dbReference type="PROSITE" id="PS51257">
    <property type="entry name" value="PROKAR_LIPOPROTEIN"/>
    <property type="match status" value="1"/>
</dbReference>
<dbReference type="FunFam" id="3.80.10.10:FF:000041">
    <property type="entry name" value="LRR receptor-like serine/threonine-protein kinase ERECTA"/>
    <property type="match status" value="1"/>
</dbReference>
<name>A0A565CKN5_9BRAS</name>
<accession>A0A565CKN5</accession>
<feature type="chain" id="PRO_5022160461" description="Leucine-rich repeat-containing N-terminal plant-type domain-containing protein" evidence="11">
    <location>
        <begin position="31"/>
        <end position="375"/>
    </location>
</feature>
<evidence type="ECO:0000256" key="2">
    <source>
        <dbReference type="ARBA" id="ARBA00009592"/>
    </source>
</evidence>
<keyword evidence="14" id="KW-1185">Reference proteome</keyword>
<dbReference type="Pfam" id="PF00560">
    <property type="entry name" value="LRR_1"/>
    <property type="match status" value="3"/>
</dbReference>
<feature type="signal peptide" evidence="11">
    <location>
        <begin position="1"/>
        <end position="30"/>
    </location>
</feature>
<dbReference type="Gene3D" id="3.80.10.10">
    <property type="entry name" value="Ribonuclease Inhibitor"/>
    <property type="match status" value="2"/>
</dbReference>
<evidence type="ECO:0000259" key="12">
    <source>
        <dbReference type="Pfam" id="PF08263"/>
    </source>
</evidence>
<dbReference type="Proteomes" id="UP000489600">
    <property type="component" value="Unassembled WGS sequence"/>
</dbReference>
<keyword evidence="8" id="KW-0472">Membrane</keyword>
<evidence type="ECO:0000256" key="9">
    <source>
        <dbReference type="ARBA" id="ARBA00023170"/>
    </source>
</evidence>
<comment type="similarity">
    <text evidence="2">Belongs to the RLP family.</text>
</comment>
<dbReference type="Pfam" id="PF13855">
    <property type="entry name" value="LRR_8"/>
    <property type="match status" value="1"/>
</dbReference>
<keyword evidence="7" id="KW-1133">Transmembrane helix</keyword>
<evidence type="ECO:0000313" key="13">
    <source>
        <dbReference type="EMBL" id="VVB14298.1"/>
    </source>
</evidence>
<evidence type="ECO:0000256" key="5">
    <source>
        <dbReference type="ARBA" id="ARBA00022729"/>
    </source>
</evidence>
<evidence type="ECO:0000256" key="11">
    <source>
        <dbReference type="SAM" id="SignalP"/>
    </source>
</evidence>
<dbReference type="InterPro" id="IPR032675">
    <property type="entry name" value="LRR_dom_sf"/>
</dbReference>
<evidence type="ECO:0000256" key="3">
    <source>
        <dbReference type="ARBA" id="ARBA00022614"/>
    </source>
</evidence>
<dbReference type="InterPro" id="IPR013210">
    <property type="entry name" value="LRR_N_plant-typ"/>
</dbReference>
<keyword evidence="3" id="KW-0433">Leucine-rich repeat</keyword>
<evidence type="ECO:0000256" key="10">
    <source>
        <dbReference type="ARBA" id="ARBA00023180"/>
    </source>
</evidence>
<organism evidence="13 14">
    <name type="scientific">Arabis nemorensis</name>
    <dbReference type="NCBI Taxonomy" id="586526"/>
    <lineage>
        <taxon>Eukaryota</taxon>
        <taxon>Viridiplantae</taxon>
        <taxon>Streptophyta</taxon>
        <taxon>Embryophyta</taxon>
        <taxon>Tracheophyta</taxon>
        <taxon>Spermatophyta</taxon>
        <taxon>Magnoliopsida</taxon>
        <taxon>eudicotyledons</taxon>
        <taxon>Gunneridae</taxon>
        <taxon>Pentapetalae</taxon>
        <taxon>rosids</taxon>
        <taxon>malvids</taxon>
        <taxon>Brassicales</taxon>
        <taxon>Brassicaceae</taxon>
        <taxon>Arabideae</taxon>
        <taxon>Arabis</taxon>
    </lineage>
</organism>
<dbReference type="EMBL" id="CABITT030000008">
    <property type="protein sequence ID" value="VVB14298.1"/>
    <property type="molecule type" value="Genomic_DNA"/>
</dbReference>
<keyword evidence="6" id="KW-0677">Repeat</keyword>
<dbReference type="OrthoDB" id="676979at2759"/>
<dbReference type="Pfam" id="PF08263">
    <property type="entry name" value="LRRNT_2"/>
    <property type="match status" value="1"/>
</dbReference>
<evidence type="ECO:0000256" key="8">
    <source>
        <dbReference type="ARBA" id="ARBA00023136"/>
    </source>
</evidence>
<comment type="subcellular location">
    <subcellularLocation>
        <location evidence="1">Membrane</location>
        <topology evidence="1">Single-pass type I membrane protein</topology>
    </subcellularLocation>
</comment>
<comment type="caution">
    <text evidence="13">The sequence shown here is derived from an EMBL/GenBank/DDBJ whole genome shotgun (WGS) entry which is preliminary data.</text>
</comment>
<keyword evidence="5 11" id="KW-0732">Signal</keyword>
<dbReference type="SUPFAM" id="SSF52058">
    <property type="entry name" value="L domain-like"/>
    <property type="match status" value="1"/>
</dbReference>
<gene>
    <name evidence="13" type="ORF">ANE_LOCUS24742</name>
</gene>
<dbReference type="InterPro" id="IPR053211">
    <property type="entry name" value="DNA_repair-toleration"/>
</dbReference>
<evidence type="ECO:0000256" key="4">
    <source>
        <dbReference type="ARBA" id="ARBA00022692"/>
    </source>
</evidence>
<evidence type="ECO:0000313" key="14">
    <source>
        <dbReference type="Proteomes" id="UP000489600"/>
    </source>
</evidence>
<keyword evidence="9" id="KW-0675">Receptor</keyword>
<dbReference type="FunFam" id="3.80.10.10:FF:000400">
    <property type="entry name" value="Nuclear pore complex protein NUP107"/>
    <property type="match status" value="1"/>
</dbReference>
<dbReference type="InterPro" id="IPR001611">
    <property type="entry name" value="Leu-rich_rpt"/>
</dbReference>
<evidence type="ECO:0000256" key="1">
    <source>
        <dbReference type="ARBA" id="ARBA00004479"/>
    </source>
</evidence>
<reference evidence="13" key="1">
    <citation type="submission" date="2019-07" db="EMBL/GenBank/DDBJ databases">
        <authorList>
            <person name="Dittberner H."/>
        </authorList>
    </citation>
    <scope>NUCLEOTIDE SEQUENCE [LARGE SCALE GENOMIC DNA]</scope>
</reference>
<proteinExistence type="inferred from homology"/>
<keyword evidence="10" id="KW-0325">Glycoprotein</keyword>
<protein>
    <recommendedName>
        <fullName evidence="12">Leucine-rich repeat-containing N-terminal plant-type domain-containing protein</fullName>
    </recommendedName>
</protein>